<proteinExistence type="predicted"/>
<keyword evidence="1" id="KW-1133">Transmembrane helix</keyword>
<dbReference type="GeneID" id="121209492"/>
<dbReference type="RefSeq" id="XP_040936154.1">
    <property type="nucleotide sequence ID" value="XM_041080220.1"/>
</dbReference>
<sequence length="249" mass="29585">MKESQSHQQDSEWWPQQEGERIHLLHLLRVRLLFNKEKKENPWRHSRFCTRFFMYLINRSNQTGTKRHHSHTFRNVKELENAGIRLKASETSCLTDISFNSIFFVRNLWLPPVIVDDSTMNLIAYEMCPDFYNNFTVTSYMGFLVSLINEAENVQELRDAGVLHNRLTSDEEVVKLFNKMNTDLVPSPMIYSYVKQQIHNHRENMWSKYPAQAFHTCFRTRWTFFAFVGAIATLFVSSLQTHYTIHQPK</sequence>
<dbReference type="Proteomes" id="UP000818029">
    <property type="component" value="Chromosome A11"/>
</dbReference>
<dbReference type="Pfam" id="PF03140">
    <property type="entry name" value="DUF247"/>
    <property type="match status" value="1"/>
</dbReference>
<keyword evidence="1" id="KW-0812">Transmembrane</keyword>
<evidence type="ECO:0000313" key="2">
    <source>
        <dbReference type="Proteomes" id="UP000818029"/>
    </source>
</evidence>
<keyword evidence="2" id="KW-1185">Reference proteome</keyword>
<evidence type="ECO:0000256" key="1">
    <source>
        <dbReference type="SAM" id="Phobius"/>
    </source>
</evidence>
<organism evidence="2 3">
    <name type="scientific">Gossypium hirsutum</name>
    <name type="common">Upland cotton</name>
    <name type="synonym">Gossypium mexicanum</name>
    <dbReference type="NCBI Taxonomy" id="3635"/>
    <lineage>
        <taxon>Eukaryota</taxon>
        <taxon>Viridiplantae</taxon>
        <taxon>Streptophyta</taxon>
        <taxon>Embryophyta</taxon>
        <taxon>Tracheophyta</taxon>
        <taxon>Spermatophyta</taxon>
        <taxon>Magnoliopsida</taxon>
        <taxon>eudicotyledons</taxon>
        <taxon>Gunneridae</taxon>
        <taxon>Pentapetalae</taxon>
        <taxon>rosids</taxon>
        <taxon>malvids</taxon>
        <taxon>Malvales</taxon>
        <taxon>Malvaceae</taxon>
        <taxon>Malvoideae</taxon>
        <taxon>Gossypium</taxon>
    </lineage>
</organism>
<reference evidence="3" key="2">
    <citation type="submission" date="2025-08" db="UniProtKB">
        <authorList>
            <consortium name="RefSeq"/>
        </authorList>
    </citation>
    <scope>IDENTIFICATION</scope>
</reference>
<name>A0ABM2Z2B6_GOSHI</name>
<gene>
    <name evidence="3" type="primary">LOC121209492</name>
</gene>
<evidence type="ECO:0000313" key="3">
    <source>
        <dbReference type="RefSeq" id="XP_040936154.1"/>
    </source>
</evidence>
<protein>
    <submittedName>
        <fullName evidence="3">Uncharacterized protein isoform X1</fullName>
    </submittedName>
</protein>
<dbReference type="PANTHER" id="PTHR31549">
    <property type="entry name" value="PROTEIN, PUTATIVE (DUF247)-RELATED-RELATED"/>
    <property type="match status" value="1"/>
</dbReference>
<accession>A0ABM2Z2B6</accession>
<keyword evidence="1" id="KW-0472">Membrane</keyword>
<feature type="transmembrane region" description="Helical" evidence="1">
    <location>
        <begin position="222"/>
        <end position="239"/>
    </location>
</feature>
<dbReference type="PANTHER" id="PTHR31549:SF260">
    <property type="match status" value="1"/>
</dbReference>
<dbReference type="InterPro" id="IPR004158">
    <property type="entry name" value="DUF247_pln"/>
</dbReference>
<reference evidence="2" key="1">
    <citation type="journal article" date="2020" name="Nat. Genet.">
        <title>Genomic diversifications of five Gossypium allopolyploid species and their impact on cotton improvement.</title>
        <authorList>
            <person name="Chen Z.J."/>
            <person name="Sreedasyam A."/>
            <person name="Ando A."/>
            <person name="Song Q."/>
            <person name="De Santiago L.M."/>
            <person name="Hulse-Kemp A.M."/>
            <person name="Ding M."/>
            <person name="Ye W."/>
            <person name="Kirkbride R.C."/>
            <person name="Jenkins J."/>
            <person name="Plott C."/>
            <person name="Lovell J."/>
            <person name="Lin Y.M."/>
            <person name="Vaughn R."/>
            <person name="Liu B."/>
            <person name="Simpson S."/>
            <person name="Scheffler B.E."/>
            <person name="Wen L."/>
            <person name="Saski C.A."/>
            <person name="Grover C.E."/>
            <person name="Hu G."/>
            <person name="Conover J.L."/>
            <person name="Carlson J.W."/>
            <person name="Shu S."/>
            <person name="Boston L.B."/>
            <person name="Williams M."/>
            <person name="Peterson D.G."/>
            <person name="McGee K."/>
            <person name="Jones D.C."/>
            <person name="Wendel J.F."/>
            <person name="Stelly D.M."/>
            <person name="Grimwood J."/>
            <person name="Schmutz J."/>
        </authorList>
    </citation>
    <scope>NUCLEOTIDE SEQUENCE [LARGE SCALE GENOMIC DNA]</scope>
    <source>
        <strain evidence="2">cv. TM-1</strain>
    </source>
</reference>